<evidence type="ECO:0000259" key="3">
    <source>
        <dbReference type="Pfam" id="PF14870"/>
    </source>
</evidence>
<dbReference type="GO" id="GO:0009523">
    <property type="term" value="C:photosystem II"/>
    <property type="evidence" value="ECO:0007669"/>
    <property type="project" value="UniProtKB-KW"/>
</dbReference>
<dbReference type="GO" id="GO:0015979">
    <property type="term" value="P:photosynthesis"/>
    <property type="evidence" value="ECO:0007669"/>
    <property type="project" value="UniProtKB-KW"/>
</dbReference>
<feature type="domain" description="Photosynthesis system II assembly factor Ycf48/Hcf136-like" evidence="3">
    <location>
        <begin position="5"/>
        <end position="81"/>
    </location>
</feature>
<keyword evidence="2" id="KW-0604">Photosystem II</keyword>
<dbReference type="PANTHER" id="PTHR47199">
    <property type="entry name" value="PHOTOSYSTEM II STABILITY/ASSEMBLY FACTOR HCF136, CHLOROPLASTIC"/>
    <property type="match status" value="1"/>
</dbReference>
<organism evidence="4">
    <name type="scientific">uncultured Desulfobacterium sp</name>
    <dbReference type="NCBI Taxonomy" id="201089"/>
    <lineage>
        <taxon>Bacteria</taxon>
        <taxon>Pseudomonadati</taxon>
        <taxon>Thermodesulfobacteriota</taxon>
        <taxon>Desulfobacteria</taxon>
        <taxon>Desulfobacterales</taxon>
        <taxon>Desulfobacteriaceae</taxon>
        <taxon>Desulfobacterium</taxon>
        <taxon>environmental samples</taxon>
    </lineage>
</organism>
<accession>E1YIY5</accession>
<evidence type="ECO:0000256" key="1">
    <source>
        <dbReference type="ARBA" id="ARBA00022531"/>
    </source>
</evidence>
<gene>
    <name evidence="4" type="ORF">N47_K27690</name>
</gene>
<proteinExistence type="predicted"/>
<evidence type="ECO:0000313" key="4">
    <source>
        <dbReference type="EMBL" id="CBX30529.1"/>
    </source>
</evidence>
<reference evidence="4" key="1">
    <citation type="journal article" date="2011" name="Environ. Microbiol.">
        <title>Genomic insights into the metabolic potential of the polycyclic aromatic hydrocarbon degrading sulfate-reducing Deltaproteobacterium N47.</title>
        <authorList>
            <person name="Bergmann F."/>
            <person name="Selesi D."/>
            <person name="Weinmaier T."/>
            <person name="Tischler P."/>
            <person name="Rattei T."/>
            <person name="Meckenstock R.U."/>
        </authorList>
    </citation>
    <scope>NUCLEOTIDE SEQUENCE</scope>
</reference>
<dbReference type="InterPro" id="IPR015943">
    <property type="entry name" value="WD40/YVTN_repeat-like_dom_sf"/>
</dbReference>
<dbReference type="EMBL" id="FR695876">
    <property type="protein sequence ID" value="CBX30529.1"/>
    <property type="molecule type" value="Genomic_DNA"/>
</dbReference>
<keyword evidence="1" id="KW-0602">Photosynthesis</keyword>
<dbReference type="PANTHER" id="PTHR47199:SF2">
    <property type="entry name" value="PHOTOSYSTEM II STABILITY_ASSEMBLY FACTOR HCF136, CHLOROPLASTIC"/>
    <property type="match status" value="1"/>
</dbReference>
<sequence>MSSGTKELLVSLSFPDAGHGWVVGSNGTILATSDGGRTWKPQVSGTSNYLFGVCFVNPQKGWIVGEAGTILHTQDGGAHWQAQQSGETEALLEAVKFLDEKRGFIVGEFGSILVTSDGGAIWKCITKREADILDIGSLGKTRPTLYSLDFQDDKTGVAVGVGGCILRTQDGGETWQDVPSPTVNHLYRVKVLDGEIYATGLRGTLLKSEDKGQSWELTHLPRKISLNWYYGIAGNSQNLLLAGETGEVVTTQLNRVCPAE</sequence>
<evidence type="ECO:0000256" key="2">
    <source>
        <dbReference type="ARBA" id="ARBA00023276"/>
    </source>
</evidence>
<dbReference type="Pfam" id="PF14870">
    <property type="entry name" value="PSII_BNR"/>
    <property type="match status" value="2"/>
</dbReference>
<dbReference type="AlphaFoldDB" id="E1YIY5"/>
<dbReference type="InterPro" id="IPR028203">
    <property type="entry name" value="PSII_CF48-like_dom"/>
</dbReference>
<name>E1YIY5_9BACT</name>
<feature type="domain" description="Photosynthesis system II assembly factor Ycf48/Hcf136-like" evidence="3">
    <location>
        <begin position="141"/>
        <end position="226"/>
    </location>
</feature>
<protein>
    <recommendedName>
        <fullName evidence="3">Photosynthesis system II assembly factor Ycf48/Hcf136-like domain-containing protein</fullName>
    </recommendedName>
</protein>
<dbReference type="Gene3D" id="2.130.10.10">
    <property type="entry name" value="YVTN repeat-like/Quinoprotein amine dehydrogenase"/>
    <property type="match status" value="2"/>
</dbReference>
<dbReference type="SUPFAM" id="SSF110296">
    <property type="entry name" value="Oligoxyloglucan reducing end-specific cellobiohydrolase"/>
    <property type="match status" value="1"/>
</dbReference>